<evidence type="ECO:0000256" key="2">
    <source>
        <dbReference type="SAM" id="Phobius"/>
    </source>
</evidence>
<evidence type="ECO:0000313" key="4">
    <source>
        <dbReference type="Proteomes" id="UP001501231"/>
    </source>
</evidence>
<accession>A0ABN3ISE2</accession>
<keyword evidence="2" id="KW-0812">Transmembrane</keyword>
<feature type="transmembrane region" description="Helical" evidence="2">
    <location>
        <begin position="70"/>
        <end position="92"/>
    </location>
</feature>
<dbReference type="RefSeq" id="WP_344588693.1">
    <property type="nucleotide sequence ID" value="NZ_BAAARW010000008.1"/>
</dbReference>
<keyword evidence="2" id="KW-0472">Membrane</keyword>
<keyword evidence="2" id="KW-1133">Transmembrane helix</keyword>
<feature type="compositionally biased region" description="Gly residues" evidence="1">
    <location>
        <begin position="12"/>
        <end position="23"/>
    </location>
</feature>
<gene>
    <name evidence="3" type="ORF">GCM10010191_22660</name>
</gene>
<feature type="transmembrane region" description="Helical" evidence="2">
    <location>
        <begin position="214"/>
        <end position="233"/>
    </location>
</feature>
<evidence type="ECO:0008006" key="5">
    <source>
        <dbReference type="Google" id="ProtNLM"/>
    </source>
</evidence>
<feature type="transmembrane region" description="Helical" evidence="2">
    <location>
        <begin position="182"/>
        <end position="202"/>
    </location>
</feature>
<evidence type="ECO:0000256" key="1">
    <source>
        <dbReference type="SAM" id="MobiDB-lite"/>
    </source>
</evidence>
<keyword evidence="4" id="KW-1185">Reference proteome</keyword>
<sequence>MDSDRPPPGLTAGFGLGRPGGGTPRARRPRPLGGLTWRNAAAPAVAGLLLGLAISLGWAAPALAAAGDFLDFYCGVFALVALSVSVMIGILAAERTLLSSRNRVRAQALHQAAAFTALAMLLLHLATQLLRHRVGPVQALLPLTADAVRTSGAGTVAMYLLIVAIASGIARGRFAASSRPGTWRALHLTAYAAWPLAIGHGLTAGRAPAPWVTGAYLCCLGGVAAALVARPVLRRRS</sequence>
<feature type="transmembrane region" description="Helical" evidence="2">
    <location>
        <begin position="150"/>
        <end position="170"/>
    </location>
</feature>
<evidence type="ECO:0000313" key="3">
    <source>
        <dbReference type="EMBL" id="GAA2412606.1"/>
    </source>
</evidence>
<proteinExistence type="predicted"/>
<feature type="region of interest" description="Disordered" evidence="1">
    <location>
        <begin position="1"/>
        <end position="30"/>
    </location>
</feature>
<feature type="transmembrane region" description="Helical" evidence="2">
    <location>
        <begin position="112"/>
        <end position="130"/>
    </location>
</feature>
<feature type="transmembrane region" description="Helical" evidence="2">
    <location>
        <begin position="35"/>
        <end position="58"/>
    </location>
</feature>
<reference evidence="3 4" key="1">
    <citation type="journal article" date="2019" name="Int. J. Syst. Evol. Microbiol.">
        <title>The Global Catalogue of Microorganisms (GCM) 10K type strain sequencing project: providing services to taxonomists for standard genome sequencing and annotation.</title>
        <authorList>
            <consortium name="The Broad Institute Genomics Platform"/>
            <consortium name="The Broad Institute Genome Sequencing Center for Infectious Disease"/>
            <person name="Wu L."/>
            <person name="Ma J."/>
        </authorList>
    </citation>
    <scope>NUCLEOTIDE SEQUENCE [LARGE SCALE GENOMIC DNA]</scope>
    <source>
        <strain evidence="3 4">JCM 3325</strain>
    </source>
</reference>
<name>A0ABN3ISE2_9ACTN</name>
<organism evidence="3 4">
    <name type="scientific">Actinomadura vinacea</name>
    <dbReference type="NCBI Taxonomy" id="115336"/>
    <lineage>
        <taxon>Bacteria</taxon>
        <taxon>Bacillati</taxon>
        <taxon>Actinomycetota</taxon>
        <taxon>Actinomycetes</taxon>
        <taxon>Streptosporangiales</taxon>
        <taxon>Thermomonosporaceae</taxon>
        <taxon>Actinomadura</taxon>
    </lineage>
</organism>
<dbReference type="Proteomes" id="UP001501231">
    <property type="component" value="Unassembled WGS sequence"/>
</dbReference>
<protein>
    <recommendedName>
        <fullName evidence="5">Ferric oxidoreductase domain-containing protein</fullName>
    </recommendedName>
</protein>
<comment type="caution">
    <text evidence="3">The sequence shown here is derived from an EMBL/GenBank/DDBJ whole genome shotgun (WGS) entry which is preliminary data.</text>
</comment>
<dbReference type="EMBL" id="BAAARW010000008">
    <property type="protein sequence ID" value="GAA2412606.1"/>
    <property type="molecule type" value="Genomic_DNA"/>
</dbReference>